<proteinExistence type="predicted"/>
<gene>
    <name evidence="2" type="ORF">GUJ93_ZPchr0011g28558</name>
</gene>
<dbReference type="EMBL" id="JAAALK010000081">
    <property type="protein sequence ID" value="KAG8089337.1"/>
    <property type="molecule type" value="Genomic_DNA"/>
</dbReference>
<evidence type="ECO:0000313" key="3">
    <source>
        <dbReference type="Proteomes" id="UP000729402"/>
    </source>
</evidence>
<name>A0A8J6BJP7_ZIZPA</name>
<dbReference type="Proteomes" id="UP000729402">
    <property type="component" value="Unassembled WGS sequence"/>
</dbReference>
<reference evidence="2" key="1">
    <citation type="journal article" date="2021" name="bioRxiv">
        <title>Whole Genome Assembly and Annotation of Northern Wild Rice, Zizania palustris L., Supports a Whole Genome Duplication in the Zizania Genus.</title>
        <authorList>
            <person name="Haas M."/>
            <person name="Kono T."/>
            <person name="Macchietto M."/>
            <person name="Millas R."/>
            <person name="McGilp L."/>
            <person name="Shao M."/>
            <person name="Duquette J."/>
            <person name="Hirsch C.N."/>
            <person name="Kimball J."/>
        </authorList>
    </citation>
    <scope>NUCLEOTIDE SEQUENCE</scope>
    <source>
        <tissue evidence="2">Fresh leaf tissue</tissue>
    </source>
</reference>
<protein>
    <submittedName>
        <fullName evidence="2">Uncharacterized protein</fullName>
    </submittedName>
</protein>
<feature type="compositionally biased region" description="Basic and acidic residues" evidence="1">
    <location>
        <begin position="58"/>
        <end position="71"/>
    </location>
</feature>
<organism evidence="2 3">
    <name type="scientific">Zizania palustris</name>
    <name type="common">Northern wild rice</name>
    <dbReference type="NCBI Taxonomy" id="103762"/>
    <lineage>
        <taxon>Eukaryota</taxon>
        <taxon>Viridiplantae</taxon>
        <taxon>Streptophyta</taxon>
        <taxon>Embryophyta</taxon>
        <taxon>Tracheophyta</taxon>
        <taxon>Spermatophyta</taxon>
        <taxon>Magnoliopsida</taxon>
        <taxon>Liliopsida</taxon>
        <taxon>Poales</taxon>
        <taxon>Poaceae</taxon>
        <taxon>BOP clade</taxon>
        <taxon>Oryzoideae</taxon>
        <taxon>Oryzeae</taxon>
        <taxon>Zizaniinae</taxon>
        <taxon>Zizania</taxon>
    </lineage>
</organism>
<feature type="region of interest" description="Disordered" evidence="1">
    <location>
        <begin position="1"/>
        <end position="84"/>
    </location>
</feature>
<comment type="caution">
    <text evidence="2">The sequence shown here is derived from an EMBL/GenBank/DDBJ whole genome shotgun (WGS) entry which is preliminary data.</text>
</comment>
<accession>A0A8J6BJP7</accession>
<dbReference type="AlphaFoldDB" id="A0A8J6BJP7"/>
<evidence type="ECO:0000256" key="1">
    <source>
        <dbReference type="SAM" id="MobiDB-lite"/>
    </source>
</evidence>
<keyword evidence="3" id="KW-1185">Reference proteome</keyword>
<evidence type="ECO:0000313" key="2">
    <source>
        <dbReference type="EMBL" id="KAG8089337.1"/>
    </source>
</evidence>
<sequence length="84" mass="9045">MDMASRVASTARAAAAWPSMAIRGSSSSSGVRAMAAGRTPHEGDMKGSSSKQSWGNRAVREKRLPGVREMNDQEEGEMNRMFGK</sequence>
<feature type="compositionally biased region" description="Low complexity" evidence="1">
    <location>
        <begin position="1"/>
        <end position="38"/>
    </location>
</feature>
<reference evidence="2" key="2">
    <citation type="submission" date="2021-02" db="EMBL/GenBank/DDBJ databases">
        <authorList>
            <person name="Kimball J.A."/>
            <person name="Haas M.W."/>
            <person name="Macchietto M."/>
            <person name="Kono T."/>
            <person name="Duquette J."/>
            <person name="Shao M."/>
        </authorList>
    </citation>
    <scope>NUCLEOTIDE SEQUENCE</scope>
    <source>
        <tissue evidence="2">Fresh leaf tissue</tissue>
    </source>
</reference>